<comment type="caution">
    <text evidence="1">The sequence shown here is derived from an EMBL/GenBank/DDBJ whole genome shotgun (WGS) entry which is preliminary data.</text>
</comment>
<keyword evidence="2" id="KW-1185">Reference proteome</keyword>
<protein>
    <submittedName>
        <fullName evidence="1">Uncharacterized protein</fullName>
    </submittedName>
</protein>
<accession>A0A1Y2E7A2</accession>
<organism evidence="1 2">
    <name type="scientific">Pseudomassariella vexata</name>
    <dbReference type="NCBI Taxonomy" id="1141098"/>
    <lineage>
        <taxon>Eukaryota</taxon>
        <taxon>Fungi</taxon>
        <taxon>Dikarya</taxon>
        <taxon>Ascomycota</taxon>
        <taxon>Pezizomycotina</taxon>
        <taxon>Sordariomycetes</taxon>
        <taxon>Xylariomycetidae</taxon>
        <taxon>Amphisphaeriales</taxon>
        <taxon>Pseudomassariaceae</taxon>
        <taxon>Pseudomassariella</taxon>
    </lineage>
</organism>
<dbReference type="RefSeq" id="XP_040717780.1">
    <property type="nucleotide sequence ID" value="XM_040853720.1"/>
</dbReference>
<dbReference type="EMBL" id="MCFJ01000004">
    <property type="protein sequence ID" value="ORY67156.1"/>
    <property type="molecule type" value="Genomic_DNA"/>
</dbReference>
<evidence type="ECO:0000313" key="2">
    <source>
        <dbReference type="Proteomes" id="UP000193689"/>
    </source>
</evidence>
<dbReference type="AlphaFoldDB" id="A0A1Y2E7A2"/>
<evidence type="ECO:0000313" key="1">
    <source>
        <dbReference type="EMBL" id="ORY67156.1"/>
    </source>
</evidence>
<reference evidence="1 2" key="1">
    <citation type="submission" date="2016-07" db="EMBL/GenBank/DDBJ databases">
        <title>Pervasive Adenine N6-methylation of Active Genes in Fungi.</title>
        <authorList>
            <consortium name="DOE Joint Genome Institute"/>
            <person name="Mondo S.J."/>
            <person name="Dannebaum R.O."/>
            <person name="Kuo R.C."/>
            <person name="Labutti K."/>
            <person name="Haridas S."/>
            <person name="Kuo A."/>
            <person name="Salamov A."/>
            <person name="Ahrendt S.R."/>
            <person name="Lipzen A."/>
            <person name="Sullivan W."/>
            <person name="Andreopoulos W.B."/>
            <person name="Clum A."/>
            <person name="Lindquist E."/>
            <person name="Daum C."/>
            <person name="Ramamoorthy G.K."/>
            <person name="Gryganskyi A."/>
            <person name="Culley D."/>
            <person name="Magnuson J.K."/>
            <person name="James T.Y."/>
            <person name="O'Malley M.A."/>
            <person name="Stajich J.E."/>
            <person name="Spatafora J.W."/>
            <person name="Visel A."/>
            <person name="Grigoriev I.V."/>
        </authorList>
    </citation>
    <scope>NUCLEOTIDE SEQUENCE [LARGE SCALE GENOMIC DNA]</scope>
    <source>
        <strain evidence="1 2">CBS 129021</strain>
    </source>
</reference>
<name>A0A1Y2E7A2_9PEZI</name>
<dbReference type="Proteomes" id="UP000193689">
    <property type="component" value="Unassembled WGS sequence"/>
</dbReference>
<dbReference type="InParanoid" id="A0A1Y2E7A2"/>
<dbReference type="GeneID" id="63769932"/>
<gene>
    <name evidence="1" type="ORF">BCR38DRAFT_152256</name>
</gene>
<sequence>MEYAIVLPEVGGRICSVSVAASRGRGRSGSVPPLLYPRVRYAYRYTNPNDRSDHLQATHNYATPRDPDAISTDLEELNRKYRTSFIRLLADEAQSTDAAKRRSINLEAEIAERSPICVSGHGLVGTHMVHQRRYGRTQIRPQTYSSLRDVANDLETGMKAGGQSAATLRTKA</sequence>
<proteinExistence type="predicted"/>